<organism evidence="2 3">
    <name type="scientific">Lupinus albus</name>
    <name type="common">White lupine</name>
    <name type="synonym">Lupinus termis</name>
    <dbReference type="NCBI Taxonomy" id="3870"/>
    <lineage>
        <taxon>Eukaryota</taxon>
        <taxon>Viridiplantae</taxon>
        <taxon>Streptophyta</taxon>
        <taxon>Embryophyta</taxon>
        <taxon>Tracheophyta</taxon>
        <taxon>Spermatophyta</taxon>
        <taxon>Magnoliopsida</taxon>
        <taxon>eudicotyledons</taxon>
        <taxon>Gunneridae</taxon>
        <taxon>Pentapetalae</taxon>
        <taxon>rosids</taxon>
        <taxon>fabids</taxon>
        <taxon>Fabales</taxon>
        <taxon>Fabaceae</taxon>
        <taxon>Papilionoideae</taxon>
        <taxon>50 kb inversion clade</taxon>
        <taxon>genistoids sensu lato</taxon>
        <taxon>core genistoids</taxon>
        <taxon>Genisteae</taxon>
        <taxon>Lupinus</taxon>
    </lineage>
</organism>
<reference evidence="3" key="1">
    <citation type="journal article" date="2020" name="Nat. Commun.">
        <title>Genome sequence of the cluster root forming white lupin.</title>
        <authorList>
            <person name="Hufnagel B."/>
            <person name="Marques A."/>
            <person name="Soriano A."/>
            <person name="Marques L."/>
            <person name="Divol F."/>
            <person name="Doumas P."/>
            <person name="Sallet E."/>
            <person name="Mancinotti D."/>
            <person name="Carrere S."/>
            <person name="Marande W."/>
            <person name="Arribat S."/>
            <person name="Keller J."/>
            <person name="Huneau C."/>
            <person name="Blein T."/>
            <person name="Aime D."/>
            <person name="Laguerre M."/>
            <person name="Taylor J."/>
            <person name="Schubert V."/>
            <person name="Nelson M."/>
            <person name="Geu-Flores F."/>
            <person name="Crespi M."/>
            <person name="Gallardo-Guerrero K."/>
            <person name="Delaux P.-M."/>
            <person name="Salse J."/>
            <person name="Berges H."/>
            <person name="Guyot R."/>
            <person name="Gouzy J."/>
            <person name="Peret B."/>
        </authorList>
    </citation>
    <scope>NUCLEOTIDE SEQUENCE [LARGE SCALE GENOMIC DNA]</scope>
    <source>
        <strain evidence="3">cv. Amiga</strain>
    </source>
</reference>
<dbReference type="AlphaFoldDB" id="A0A6A4QK74"/>
<dbReference type="InterPro" id="IPR050466">
    <property type="entry name" value="Carboxylest/Gibb_receptor"/>
</dbReference>
<keyword evidence="3" id="KW-1185">Reference proteome</keyword>
<dbReference type="InterPro" id="IPR029058">
    <property type="entry name" value="AB_hydrolase_fold"/>
</dbReference>
<evidence type="ECO:0000313" key="3">
    <source>
        <dbReference type="Proteomes" id="UP000447434"/>
    </source>
</evidence>
<dbReference type="InterPro" id="IPR013094">
    <property type="entry name" value="AB_hydrolase_3"/>
</dbReference>
<name>A0A6A4QK74_LUPAL</name>
<comment type="caution">
    <text evidence="2">The sequence shown here is derived from an EMBL/GenBank/DDBJ whole genome shotgun (WGS) entry which is preliminary data.</text>
</comment>
<comment type="similarity">
    <text evidence="1">Belongs to the 'GDXG' lipolytic enzyme family.</text>
</comment>
<dbReference type="OrthoDB" id="408631at2759"/>
<gene>
    <name evidence="2" type="ORF">Lalb_Chr05g0219071</name>
</gene>
<dbReference type="SUPFAM" id="SSF53474">
    <property type="entry name" value="alpha/beta-Hydrolases"/>
    <property type="match status" value="1"/>
</dbReference>
<dbReference type="Proteomes" id="UP000447434">
    <property type="component" value="Chromosome 5"/>
</dbReference>
<accession>A0A6A4QK74</accession>
<evidence type="ECO:0000256" key="1">
    <source>
        <dbReference type="ARBA" id="ARBA00010515"/>
    </source>
</evidence>
<dbReference type="EMBL" id="WOCE01000005">
    <property type="protein sequence ID" value="KAE9613594.1"/>
    <property type="molecule type" value="Genomic_DNA"/>
</dbReference>
<dbReference type="Pfam" id="PF07859">
    <property type="entry name" value="Abhydrolase_3"/>
    <property type="match status" value="1"/>
</dbReference>
<protein>
    <submittedName>
        <fullName evidence="2">Putative carboxylesterase</fullName>
    </submittedName>
</protein>
<sequence length="310" mass="34215">MDLLKHTATIPTNPDVAREIPNLLRIYKDGHIERLLGVETVSSGTDSRTNVQSKDVTINPETGLSARLYLPPNTSPSQKLTLLIYIHGGAFCVCTPFNPGYHLHMNTLSADANVVGVSVHYRLAPESPIPICYDDTWEAIQWVAKHVNGDGPEPWLNDHADFGRVFFGGDSAGANIAHNMAMRGASEGFGGLNLNGIVLACPFFGGDEKDLLVEFLYPNYEGVDDVKIHSAKDPKISGLGCNRVLIFVAEKDFLRERGQRYYEALKKSGWSGTVDINETEGENHVFHLFNPDSEKSIALVKKFVEFIKQT</sequence>
<dbReference type="PANTHER" id="PTHR23024">
    <property type="entry name" value="ARYLACETAMIDE DEACETYLASE"/>
    <property type="match status" value="1"/>
</dbReference>
<dbReference type="GO" id="GO:0016787">
    <property type="term" value="F:hydrolase activity"/>
    <property type="evidence" value="ECO:0007669"/>
    <property type="project" value="InterPro"/>
</dbReference>
<dbReference type="Gene3D" id="3.40.50.1820">
    <property type="entry name" value="alpha/beta hydrolase"/>
    <property type="match status" value="1"/>
</dbReference>
<evidence type="ECO:0000313" key="2">
    <source>
        <dbReference type="EMBL" id="KAE9613594.1"/>
    </source>
</evidence>
<dbReference type="PANTHER" id="PTHR23024:SF429">
    <property type="entry name" value="ALPHA_BETA HYDROLASE FOLD PROTEIN"/>
    <property type="match status" value="1"/>
</dbReference>
<proteinExistence type="inferred from homology"/>